<feature type="domain" description="AttH" evidence="2">
    <location>
        <begin position="60"/>
        <end position="232"/>
    </location>
</feature>
<dbReference type="EMBL" id="NAAC01000030">
    <property type="protein sequence ID" value="RDJ06133.1"/>
    <property type="molecule type" value="Genomic_DNA"/>
</dbReference>
<dbReference type="OrthoDB" id="9770826at2"/>
<feature type="chain" id="PRO_5016695237" evidence="1">
    <location>
        <begin position="24"/>
        <end position="356"/>
    </location>
</feature>
<gene>
    <name evidence="3" type="ORF">B5K06_23415</name>
</gene>
<name>A0A370KJ90_9HYPH</name>
<dbReference type="Pfam" id="PF07143">
    <property type="entry name" value="CrtC"/>
    <property type="match status" value="1"/>
</dbReference>
<keyword evidence="1" id="KW-0732">Signal</keyword>
<protein>
    <submittedName>
        <fullName evidence="3">Iron ABC transporter permease</fullName>
    </submittedName>
</protein>
<dbReference type="AlphaFoldDB" id="A0A370KJ90"/>
<sequence>MNVRALIAAALAVVLSCPSAVFLAQGFAGLGSSAEGFDSPKRGVVLSFPADHGPHPTFRIEWWYVTANLAGDDGKSYGAQWTMFRSAMAPGEMQGFADPQIWIGHAAITSAQHHYVAERRARGGIGQADVVRVPFEAWIDDWDMASEDPAAHDPLDRIRIRANGKDFRYELHLEAKGPLVLQGDRGYSVKSAAGQASFYYSQPFYEASGLIDIAGKTVRVHGNAWLDREWSSQPLAADQSGWDWFSLHLATGEKFMAFRLRGDKGGFLSANWIAANGNSTPLSSDAVSIEAIATATVAARTVPVAWRIRVPERSFDVTTRALNDQAWMATSTPYWEGPIFVQGSTSGKGYLEMTGY</sequence>
<dbReference type="Proteomes" id="UP000254939">
    <property type="component" value="Unassembled WGS sequence"/>
</dbReference>
<dbReference type="Pfam" id="PF17186">
    <property type="entry name" value="Lipocalin_9"/>
    <property type="match status" value="1"/>
</dbReference>
<dbReference type="SUPFAM" id="SSF159245">
    <property type="entry name" value="AttH-like"/>
    <property type="match status" value="1"/>
</dbReference>
<proteinExistence type="predicted"/>
<dbReference type="InterPro" id="IPR010791">
    <property type="entry name" value="AttH_dom"/>
</dbReference>
<accession>A0A370KJ90</accession>
<dbReference type="Gene3D" id="2.40.370.10">
    <property type="entry name" value="AttH-like domain"/>
    <property type="match status" value="2"/>
</dbReference>
<reference evidence="3 4" key="1">
    <citation type="submission" date="2017-03" db="EMBL/GenBank/DDBJ databases">
        <title>Genome analysis of Rhizobial strains effectives or ineffectives for nitrogen fixation isolated from bean seeds.</title>
        <authorList>
            <person name="Peralta H."/>
            <person name="Aguilar-Vera A."/>
            <person name="Mora Y."/>
            <person name="Vargas-Lagunas C."/>
            <person name="Girard L."/>
            <person name="Mora J."/>
        </authorList>
    </citation>
    <scope>NUCLEOTIDE SEQUENCE [LARGE SCALE GENOMIC DNA]</scope>
    <source>
        <strain evidence="3 4">CCGM3</strain>
    </source>
</reference>
<evidence type="ECO:0000313" key="4">
    <source>
        <dbReference type="Proteomes" id="UP000254939"/>
    </source>
</evidence>
<dbReference type="PANTHER" id="PTHR38591:SF1">
    <property type="entry name" value="BLL1000 PROTEIN"/>
    <property type="match status" value="1"/>
</dbReference>
<dbReference type="RefSeq" id="WP_114714830.1">
    <property type="nucleotide sequence ID" value="NZ_KZ857266.1"/>
</dbReference>
<dbReference type="PROSITE" id="PS51257">
    <property type="entry name" value="PROKAR_LIPOPROTEIN"/>
    <property type="match status" value="1"/>
</dbReference>
<evidence type="ECO:0000259" key="2">
    <source>
        <dbReference type="Pfam" id="PF07143"/>
    </source>
</evidence>
<organism evidence="3 4">
    <name type="scientific">Rhizobium grahamii</name>
    <dbReference type="NCBI Taxonomy" id="1120045"/>
    <lineage>
        <taxon>Bacteria</taxon>
        <taxon>Pseudomonadati</taxon>
        <taxon>Pseudomonadota</taxon>
        <taxon>Alphaproteobacteria</taxon>
        <taxon>Hyphomicrobiales</taxon>
        <taxon>Rhizobiaceae</taxon>
        <taxon>Rhizobium/Agrobacterium group</taxon>
        <taxon>Rhizobium</taxon>
    </lineage>
</organism>
<evidence type="ECO:0000256" key="1">
    <source>
        <dbReference type="SAM" id="SignalP"/>
    </source>
</evidence>
<dbReference type="PANTHER" id="PTHR38591">
    <property type="entry name" value="HYDROLASE"/>
    <property type="match status" value="1"/>
</dbReference>
<comment type="caution">
    <text evidence="3">The sequence shown here is derived from an EMBL/GenBank/DDBJ whole genome shotgun (WGS) entry which is preliminary data.</text>
</comment>
<dbReference type="InterPro" id="IPR023374">
    <property type="entry name" value="AttH-like_dom_sf"/>
</dbReference>
<feature type="signal peptide" evidence="1">
    <location>
        <begin position="1"/>
        <end position="23"/>
    </location>
</feature>
<evidence type="ECO:0000313" key="3">
    <source>
        <dbReference type="EMBL" id="RDJ06133.1"/>
    </source>
</evidence>